<evidence type="ECO:0000259" key="3">
    <source>
        <dbReference type="Pfam" id="PF24394"/>
    </source>
</evidence>
<dbReference type="EMBL" id="HACA01011811">
    <property type="protein sequence ID" value="CDW29172.1"/>
    <property type="molecule type" value="Transcribed_RNA"/>
</dbReference>
<dbReference type="Gene3D" id="3.60.21.10">
    <property type="match status" value="1"/>
</dbReference>
<dbReference type="GO" id="GO:0016787">
    <property type="term" value="F:hydrolase activity"/>
    <property type="evidence" value="ECO:0007669"/>
    <property type="project" value="InterPro"/>
</dbReference>
<feature type="transmembrane region" description="Helical" evidence="1">
    <location>
        <begin position="574"/>
        <end position="597"/>
    </location>
</feature>
<name>A0A0K2TU16_LEPSM</name>
<sequence>MNSIRVMKGCTLLSVFLLLVVLLYLICLQVIAQYQIPRTDVNKEKDSILDNIAQDPPFWFLQISDLHLSKFNPKNPDRDLKKFISFVNTQISPGALLVTGDLTDAKSPYGFGSEQFDVEWRLYHNIMNDFNYTHFMDIRGNHDTFDVPDMEHPRNFFDDYSIQGQSGNSRSYLRIVTHNKKKMCFIGVDATQMPGPKRPFNFIGIIDQDTMSHLKKLSQKASQECDYVFWFGHYPTSTIYSVNPGIRELMASHGFVYVCGHFHTLNNFVTKMYSQHSSGLLELELGDWKDNRLFRIMTVDRGTFSFADFRYNSDEEQRPYIVVTQPKDASYILPSKEPIMRDIDQIRALVFGDARDIFAVIENRETNIKITVPLHRKNADSPLFIGNWTSTKDFKHGAHLITVKAKNSKDKVFTASHLFSFDGSGKYFGIVERILLMSNWITVTQLISGLLTFGLTAILCMARVLYSQKNNLRWLKNRGFFFNFLKNLLILSSYNELLYPLVIYILYIQFGPWAFGYFISDRIGVLFAWGMIIDGSFLPADTTYLFTIFHAILCEIPLIILLSNSLMRERSTKFLKFLYGESGWVVFMLIQFIYIVIFYSSYGLLAVLGPIRIGTLIFSGYLWLRATTLSFNKSRM</sequence>
<dbReference type="InterPro" id="IPR029052">
    <property type="entry name" value="Metallo-depent_PP-like"/>
</dbReference>
<proteinExistence type="predicted"/>
<accession>A0A0K2TU16</accession>
<reference evidence="4" key="1">
    <citation type="submission" date="2014-05" db="EMBL/GenBank/DDBJ databases">
        <authorList>
            <person name="Chronopoulou M."/>
        </authorList>
    </citation>
    <scope>NUCLEOTIDE SEQUENCE</scope>
    <source>
        <tissue evidence="4">Whole organism</tissue>
    </source>
</reference>
<keyword evidence="1" id="KW-1133">Transmembrane helix</keyword>
<keyword evidence="1 4" id="KW-0812">Transmembrane</keyword>
<feature type="transmembrane region" description="Helical" evidence="1">
    <location>
        <begin position="544"/>
        <end position="562"/>
    </location>
</feature>
<feature type="domain" description="TMEM62 C-terminal" evidence="3">
    <location>
        <begin position="453"/>
        <end position="572"/>
    </location>
</feature>
<dbReference type="Pfam" id="PF24394">
    <property type="entry name" value="TMEM62_C"/>
    <property type="match status" value="1"/>
</dbReference>
<dbReference type="AlphaFoldDB" id="A0A0K2TU16"/>
<organism evidence="4">
    <name type="scientific">Lepeophtheirus salmonis</name>
    <name type="common">Salmon louse</name>
    <name type="synonym">Caligus salmonis</name>
    <dbReference type="NCBI Taxonomy" id="72036"/>
    <lineage>
        <taxon>Eukaryota</taxon>
        <taxon>Metazoa</taxon>
        <taxon>Ecdysozoa</taxon>
        <taxon>Arthropoda</taxon>
        <taxon>Crustacea</taxon>
        <taxon>Multicrustacea</taxon>
        <taxon>Hexanauplia</taxon>
        <taxon>Copepoda</taxon>
        <taxon>Siphonostomatoida</taxon>
        <taxon>Caligidae</taxon>
        <taxon>Lepeophtheirus</taxon>
    </lineage>
</organism>
<dbReference type="PANTHER" id="PTHR14795:SF0">
    <property type="entry name" value="TRANSMEMBRANE PROTEIN 62"/>
    <property type="match status" value="1"/>
</dbReference>
<dbReference type="SUPFAM" id="SSF56300">
    <property type="entry name" value="Metallo-dependent phosphatases"/>
    <property type="match status" value="1"/>
</dbReference>
<evidence type="ECO:0000256" key="1">
    <source>
        <dbReference type="SAM" id="Phobius"/>
    </source>
</evidence>
<dbReference type="PANTHER" id="PTHR14795">
    <property type="entry name" value="HELICASE RELATED"/>
    <property type="match status" value="1"/>
</dbReference>
<dbReference type="Pfam" id="PF00149">
    <property type="entry name" value="Metallophos"/>
    <property type="match status" value="1"/>
</dbReference>
<feature type="domain" description="Calcineurin-like phosphoesterase" evidence="2">
    <location>
        <begin position="59"/>
        <end position="264"/>
    </location>
</feature>
<dbReference type="OrthoDB" id="27234at2759"/>
<protein>
    <submittedName>
        <fullName evidence="4">Transmembrane protein 62like [Bombus impatiens]</fullName>
    </submittedName>
</protein>
<feature type="transmembrane region" description="Helical" evidence="1">
    <location>
        <begin position="487"/>
        <end position="508"/>
    </location>
</feature>
<evidence type="ECO:0000313" key="4">
    <source>
        <dbReference type="EMBL" id="CDW29172.1"/>
    </source>
</evidence>
<dbReference type="InterPro" id="IPR056230">
    <property type="entry name" value="TMEM62_C"/>
</dbReference>
<evidence type="ECO:0000259" key="2">
    <source>
        <dbReference type="Pfam" id="PF00149"/>
    </source>
</evidence>
<dbReference type="InterPro" id="IPR004843">
    <property type="entry name" value="Calcineurin-like_PHP"/>
</dbReference>
<feature type="transmembrane region" description="Helical" evidence="1">
    <location>
        <begin position="446"/>
        <end position="466"/>
    </location>
</feature>
<feature type="transmembrane region" description="Helical" evidence="1">
    <location>
        <begin position="603"/>
        <end position="624"/>
    </location>
</feature>
<keyword evidence="1" id="KW-0472">Membrane</keyword>